<reference evidence="6" key="1">
    <citation type="submission" date="2012-12" db="EMBL/GenBank/DDBJ databases">
        <authorList>
            <person name="Hellsten U."/>
            <person name="Grimwood J."/>
            <person name="Chapman J.A."/>
            <person name="Shapiro H."/>
            <person name="Aerts A."/>
            <person name="Otillar R.P."/>
            <person name="Terry A.Y."/>
            <person name="Boore J.L."/>
            <person name="Simakov O."/>
            <person name="Marletaz F."/>
            <person name="Cho S.-J."/>
            <person name="Edsinger-Gonzales E."/>
            <person name="Havlak P."/>
            <person name="Kuo D.-H."/>
            <person name="Larsson T."/>
            <person name="Lv J."/>
            <person name="Arendt D."/>
            <person name="Savage R."/>
            <person name="Osoegawa K."/>
            <person name="de Jong P."/>
            <person name="Lindberg D.R."/>
            <person name="Seaver E.C."/>
            <person name="Weisblat D.A."/>
            <person name="Putnam N.H."/>
            <person name="Grigoriev I.V."/>
            <person name="Rokhsar D.S."/>
        </authorList>
    </citation>
    <scope>NUCLEOTIDE SEQUENCE</scope>
    <source>
        <strain evidence="6">I ESC-2004</strain>
    </source>
</reference>
<evidence type="ECO:0000313" key="5">
    <source>
        <dbReference type="EnsemblMetazoa" id="CapteP216838"/>
    </source>
</evidence>
<organism evidence="4">
    <name type="scientific">Capitella teleta</name>
    <name type="common">Polychaete worm</name>
    <dbReference type="NCBI Taxonomy" id="283909"/>
    <lineage>
        <taxon>Eukaryota</taxon>
        <taxon>Metazoa</taxon>
        <taxon>Spiralia</taxon>
        <taxon>Lophotrochozoa</taxon>
        <taxon>Annelida</taxon>
        <taxon>Polychaeta</taxon>
        <taxon>Sedentaria</taxon>
        <taxon>Scolecida</taxon>
        <taxon>Capitellidae</taxon>
        <taxon>Capitella</taxon>
    </lineage>
</organism>
<feature type="signal peptide" evidence="3">
    <location>
        <begin position="1"/>
        <end position="15"/>
    </location>
</feature>
<dbReference type="HOGENOM" id="CLU_1143499_0_0_1"/>
<gene>
    <name evidence="4" type="ORF">CAPTEDRAFT_216838</name>
</gene>
<sequence length="240" mass="26583">MEFLLVLCFLLGANSYTFVEYEMGLTEFPPVPSNSLKVNVSMNAITYLGPNIMFNCAHLSEFVAKNNLIHDVDPLAFNGTVISALYMTNNKLTTVPTLRVIADTLEFLGLIGNQIDDLTALRDLTKLVKVFLGRNMVSTVDPNVFDKLIHLENIYLTMNRITTLNWATSLTPPVTFNFNLKGNPVLEYCTCYLLHILQSLHSKVNIVGTCMNPSGNEISTGDFVAAAVCSATEYSQKDPE</sequence>
<dbReference type="EnsemblMetazoa" id="CapteT216838">
    <property type="protein sequence ID" value="CapteP216838"/>
    <property type="gene ID" value="CapteG216838"/>
</dbReference>
<keyword evidence="2" id="KW-0677">Repeat</keyword>
<evidence type="ECO:0000256" key="3">
    <source>
        <dbReference type="SAM" id="SignalP"/>
    </source>
</evidence>
<evidence type="ECO:0000256" key="1">
    <source>
        <dbReference type="ARBA" id="ARBA00022614"/>
    </source>
</evidence>
<reference evidence="4 6" key="2">
    <citation type="journal article" date="2013" name="Nature">
        <title>Insights into bilaterian evolution from three spiralian genomes.</title>
        <authorList>
            <person name="Simakov O."/>
            <person name="Marletaz F."/>
            <person name="Cho S.J."/>
            <person name="Edsinger-Gonzales E."/>
            <person name="Havlak P."/>
            <person name="Hellsten U."/>
            <person name="Kuo D.H."/>
            <person name="Larsson T."/>
            <person name="Lv J."/>
            <person name="Arendt D."/>
            <person name="Savage R."/>
            <person name="Osoegawa K."/>
            <person name="de Jong P."/>
            <person name="Grimwood J."/>
            <person name="Chapman J.A."/>
            <person name="Shapiro H."/>
            <person name="Aerts A."/>
            <person name="Otillar R.P."/>
            <person name="Terry A.Y."/>
            <person name="Boore J.L."/>
            <person name="Grigoriev I.V."/>
            <person name="Lindberg D.R."/>
            <person name="Seaver E.C."/>
            <person name="Weisblat D.A."/>
            <person name="Putnam N.H."/>
            <person name="Rokhsar D.S."/>
        </authorList>
    </citation>
    <scope>NUCLEOTIDE SEQUENCE</scope>
    <source>
        <strain evidence="4 6">I ESC-2004</strain>
    </source>
</reference>
<name>R7UYY6_CAPTE</name>
<dbReference type="PANTHER" id="PTHR45712:SF22">
    <property type="entry name" value="INSULIN-LIKE GROWTH FACTOR-BINDING PROTEIN COMPLEX ACID LABILE SUBUNIT"/>
    <property type="match status" value="1"/>
</dbReference>
<evidence type="ECO:0000256" key="2">
    <source>
        <dbReference type="ARBA" id="ARBA00022737"/>
    </source>
</evidence>
<dbReference type="SUPFAM" id="SSF52075">
    <property type="entry name" value="Outer arm dynein light chain 1"/>
    <property type="match status" value="1"/>
</dbReference>
<proteinExistence type="predicted"/>
<keyword evidence="1" id="KW-0433">Leucine-rich repeat</keyword>
<dbReference type="AlphaFoldDB" id="R7UYY6"/>
<dbReference type="InterPro" id="IPR032675">
    <property type="entry name" value="LRR_dom_sf"/>
</dbReference>
<dbReference type="InterPro" id="IPR001611">
    <property type="entry name" value="Leu-rich_rpt"/>
</dbReference>
<dbReference type="PANTHER" id="PTHR45712">
    <property type="entry name" value="AGAP008170-PA"/>
    <property type="match status" value="1"/>
</dbReference>
<keyword evidence="6" id="KW-1185">Reference proteome</keyword>
<dbReference type="EMBL" id="AMQN01006501">
    <property type="status" value="NOT_ANNOTATED_CDS"/>
    <property type="molecule type" value="Genomic_DNA"/>
</dbReference>
<dbReference type="EMBL" id="KB298496">
    <property type="protein sequence ID" value="ELU09152.1"/>
    <property type="molecule type" value="Genomic_DNA"/>
</dbReference>
<keyword evidence="3" id="KW-0732">Signal</keyword>
<dbReference type="OrthoDB" id="6099413at2759"/>
<dbReference type="InterPro" id="IPR050333">
    <property type="entry name" value="SLRP"/>
</dbReference>
<feature type="chain" id="PRO_5011952044" description="LRRCT domain-containing protein" evidence="3">
    <location>
        <begin position="16"/>
        <end position="240"/>
    </location>
</feature>
<accession>R7UYY6</accession>
<reference evidence="5" key="3">
    <citation type="submission" date="2015-06" db="UniProtKB">
        <authorList>
            <consortium name="EnsemblMetazoa"/>
        </authorList>
    </citation>
    <scope>IDENTIFICATION</scope>
</reference>
<dbReference type="PROSITE" id="PS51450">
    <property type="entry name" value="LRR"/>
    <property type="match status" value="1"/>
</dbReference>
<dbReference type="Gene3D" id="3.80.10.10">
    <property type="entry name" value="Ribonuclease Inhibitor"/>
    <property type="match status" value="2"/>
</dbReference>
<protein>
    <recommendedName>
        <fullName evidence="7">LRRCT domain-containing protein</fullName>
    </recommendedName>
</protein>
<evidence type="ECO:0000313" key="6">
    <source>
        <dbReference type="Proteomes" id="UP000014760"/>
    </source>
</evidence>
<dbReference type="Proteomes" id="UP000014760">
    <property type="component" value="Unassembled WGS sequence"/>
</dbReference>
<evidence type="ECO:0000313" key="4">
    <source>
        <dbReference type="EMBL" id="ELU09152.1"/>
    </source>
</evidence>
<evidence type="ECO:0008006" key="7">
    <source>
        <dbReference type="Google" id="ProtNLM"/>
    </source>
</evidence>